<dbReference type="AlphaFoldDB" id="A0A9Q0IVW7"/>
<dbReference type="EMBL" id="JANIIK010000036">
    <property type="protein sequence ID" value="KAJ3612235.1"/>
    <property type="molecule type" value="Genomic_DNA"/>
</dbReference>
<dbReference type="Proteomes" id="UP001148018">
    <property type="component" value="Unassembled WGS sequence"/>
</dbReference>
<gene>
    <name evidence="2" type="ORF">NHX12_020511</name>
</gene>
<sequence>MEKEEKRRVDGECGPMERRHRVSGGQGGALGPLDERRARAVSWESGPEWWETRRSPGVVQWAVCVCVCVCVCVRGIYPARTGSRVLYRGGGGVDPMAPPLWNSIPGCGAAAWAQWLSSAPLGYEGMEEK</sequence>
<organism evidence="2 3">
    <name type="scientific">Muraenolepis orangiensis</name>
    <name type="common">Patagonian moray cod</name>
    <dbReference type="NCBI Taxonomy" id="630683"/>
    <lineage>
        <taxon>Eukaryota</taxon>
        <taxon>Metazoa</taxon>
        <taxon>Chordata</taxon>
        <taxon>Craniata</taxon>
        <taxon>Vertebrata</taxon>
        <taxon>Euteleostomi</taxon>
        <taxon>Actinopterygii</taxon>
        <taxon>Neopterygii</taxon>
        <taxon>Teleostei</taxon>
        <taxon>Neoteleostei</taxon>
        <taxon>Acanthomorphata</taxon>
        <taxon>Zeiogadaria</taxon>
        <taxon>Gadariae</taxon>
        <taxon>Gadiformes</taxon>
        <taxon>Muraenolepidoidei</taxon>
        <taxon>Muraenolepididae</taxon>
        <taxon>Muraenolepis</taxon>
    </lineage>
</organism>
<evidence type="ECO:0000256" key="1">
    <source>
        <dbReference type="SAM" id="MobiDB-lite"/>
    </source>
</evidence>
<evidence type="ECO:0000313" key="3">
    <source>
        <dbReference type="Proteomes" id="UP001148018"/>
    </source>
</evidence>
<reference evidence="2" key="1">
    <citation type="submission" date="2022-07" db="EMBL/GenBank/DDBJ databases">
        <title>Chromosome-level genome of Muraenolepis orangiensis.</title>
        <authorList>
            <person name="Kim J."/>
        </authorList>
    </citation>
    <scope>NUCLEOTIDE SEQUENCE</scope>
    <source>
        <strain evidence="2">KU_S4_2022</strain>
        <tissue evidence="2">Muscle</tissue>
    </source>
</reference>
<name>A0A9Q0IVW7_9TELE</name>
<feature type="region of interest" description="Disordered" evidence="1">
    <location>
        <begin position="1"/>
        <end position="32"/>
    </location>
</feature>
<feature type="compositionally biased region" description="Basic and acidic residues" evidence="1">
    <location>
        <begin position="1"/>
        <end position="17"/>
    </location>
</feature>
<evidence type="ECO:0000313" key="2">
    <source>
        <dbReference type="EMBL" id="KAJ3612235.1"/>
    </source>
</evidence>
<keyword evidence="3" id="KW-1185">Reference proteome</keyword>
<comment type="caution">
    <text evidence="2">The sequence shown here is derived from an EMBL/GenBank/DDBJ whole genome shotgun (WGS) entry which is preliminary data.</text>
</comment>
<protein>
    <submittedName>
        <fullName evidence="2">Uncharacterized protein</fullName>
    </submittedName>
</protein>
<proteinExistence type="predicted"/>
<accession>A0A9Q0IVW7</accession>